<keyword evidence="5" id="KW-0547">Nucleotide-binding</keyword>
<dbReference type="PANTHER" id="PTHR11933:SF5">
    <property type="entry name" value="MITOCHONDRIAL TRNA-SPECIFIC 2-THIOURIDYLASE 1"/>
    <property type="match status" value="1"/>
</dbReference>
<evidence type="ECO:0000259" key="10">
    <source>
        <dbReference type="Pfam" id="PF20258"/>
    </source>
</evidence>
<keyword evidence="4" id="KW-0819">tRNA processing</keyword>
<dbReference type="GO" id="GO:0000049">
    <property type="term" value="F:tRNA binding"/>
    <property type="evidence" value="ECO:0007669"/>
    <property type="project" value="UniProtKB-KW"/>
</dbReference>
<evidence type="ECO:0000259" key="11">
    <source>
        <dbReference type="Pfam" id="PF20259"/>
    </source>
</evidence>
<feature type="domain" description="tRNA-specific 2-thiouridylase MnmA-like C-terminal" evidence="10">
    <location>
        <begin position="331"/>
        <end position="377"/>
    </location>
</feature>
<organism evidence="12">
    <name type="scientific">uncultured Desulfovibrio sp</name>
    <dbReference type="NCBI Taxonomy" id="167968"/>
    <lineage>
        <taxon>Bacteria</taxon>
        <taxon>Pseudomonadati</taxon>
        <taxon>Thermodesulfobacteriota</taxon>
        <taxon>Desulfovibrionia</taxon>
        <taxon>Desulfovibrionales</taxon>
        <taxon>Desulfovibrionaceae</taxon>
        <taxon>Desulfovibrio</taxon>
        <taxon>environmental samples</taxon>
    </lineage>
</organism>
<keyword evidence="7" id="KW-0694">RNA-binding</keyword>
<reference evidence="12" key="1">
    <citation type="submission" date="2016-08" db="EMBL/GenBank/DDBJ databases">
        <authorList>
            <person name="Seilhamer J.J."/>
        </authorList>
    </citation>
    <scope>NUCLEOTIDE SEQUENCE</scope>
    <source>
        <strain evidence="12">86-1</strain>
    </source>
</reference>
<gene>
    <name evidence="12" type="primary">mnmA</name>
    <name evidence="12" type="ORF">KL86DES1_10949</name>
</gene>
<dbReference type="Gene3D" id="2.30.30.280">
    <property type="entry name" value="Adenine nucleotide alpha hydrolases-like domains"/>
    <property type="match status" value="1"/>
</dbReference>
<dbReference type="InterPro" id="IPR046884">
    <property type="entry name" value="MnmA-like_central"/>
</dbReference>
<evidence type="ECO:0000256" key="1">
    <source>
        <dbReference type="ARBA" id="ARBA00011949"/>
    </source>
</evidence>
<evidence type="ECO:0000256" key="7">
    <source>
        <dbReference type="ARBA" id="ARBA00022884"/>
    </source>
</evidence>
<dbReference type="GO" id="GO:0103016">
    <property type="term" value="F:tRNA-uridine 2-sulfurtransferase activity"/>
    <property type="evidence" value="ECO:0007669"/>
    <property type="project" value="UniProtKB-EC"/>
</dbReference>
<evidence type="ECO:0000256" key="2">
    <source>
        <dbReference type="ARBA" id="ARBA00022555"/>
    </source>
</evidence>
<dbReference type="Pfam" id="PF20259">
    <property type="entry name" value="tRNA_Me_trans_M"/>
    <property type="match status" value="1"/>
</dbReference>
<evidence type="ECO:0000256" key="8">
    <source>
        <dbReference type="ARBA" id="ARBA00023157"/>
    </source>
</evidence>
<dbReference type="InterPro" id="IPR014729">
    <property type="entry name" value="Rossmann-like_a/b/a_fold"/>
</dbReference>
<evidence type="ECO:0000313" key="12">
    <source>
        <dbReference type="EMBL" id="SCM71238.1"/>
    </source>
</evidence>
<evidence type="ECO:0000256" key="3">
    <source>
        <dbReference type="ARBA" id="ARBA00022679"/>
    </source>
</evidence>
<dbReference type="GO" id="GO:0005524">
    <property type="term" value="F:ATP binding"/>
    <property type="evidence" value="ECO:0007669"/>
    <property type="project" value="UniProtKB-KW"/>
</dbReference>
<keyword evidence="3 12" id="KW-0808">Transferase</keyword>
<dbReference type="InterPro" id="IPR004506">
    <property type="entry name" value="MnmA-like"/>
</dbReference>
<dbReference type="CDD" id="cd01998">
    <property type="entry name" value="MnmA_TRMU-like"/>
    <property type="match status" value="1"/>
</dbReference>
<evidence type="ECO:0000256" key="5">
    <source>
        <dbReference type="ARBA" id="ARBA00022741"/>
    </source>
</evidence>
<evidence type="ECO:0000256" key="9">
    <source>
        <dbReference type="ARBA" id="ARBA00051542"/>
    </source>
</evidence>
<sequence length="392" mass="41198">MAVSNTTTSPCTVAVAVSGGVDSLCALVMLQQAGHTVLALHGLFLPKAELAPPPGLEDACAALGVPLHVADLRPAFQRGVLAPFAAAYAAGRTPNPCALCNRAIKFGALLDAAQKLGAHKLATGHYARLVSAPEEEGAAEKALGRMPRLPLLAAAHDAAKDQSYFLSLVPRARLAQACFPLADQDKTRTREIVAQAGLTVPLPGESQDICFAPAVGASADMAAGGVSVSEAYRPFLERHWQAASIVPPGPGPVVLRNADGTQREIARHKGLWRYTEGQRKGLGIAHSEPLYVLAKDGLANTLVVGPRALLGVTRCTTGIANVALPTRYWPHEVLVRLRHRHRPAPANVRLDVEGRLEIAFAEPQFPSAPGQVAAVYDAAGRALAAGIVEFME</sequence>
<dbReference type="GO" id="GO:0002143">
    <property type="term" value="P:tRNA wobble position uridine thiolation"/>
    <property type="evidence" value="ECO:0007669"/>
    <property type="project" value="TreeGrafter"/>
</dbReference>
<protein>
    <recommendedName>
        <fullName evidence="1">tRNA-uridine 2-sulfurtransferase</fullName>
        <ecNumber evidence="1">2.8.1.13</ecNumber>
    </recommendedName>
</protein>
<proteinExistence type="predicted"/>
<accession>A0A212L135</accession>
<dbReference type="InterPro" id="IPR023382">
    <property type="entry name" value="MnmA-like_central_sf"/>
</dbReference>
<keyword evidence="2" id="KW-0820">tRNA-binding</keyword>
<dbReference type="Gene3D" id="2.40.30.10">
    <property type="entry name" value="Translation factors"/>
    <property type="match status" value="1"/>
</dbReference>
<dbReference type="SUPFAM" id="SSF52402">
    <property type="entry name" value="Adenine nucleotide alpha hydrolases-like"/>
    <property type="match status" value="1"/>
</dbReference>
<evidence type="ECO:0000256" key="4">
    <source>
        <dbReference type="ARBA" id="ARBA00022694"/>
    </source>
</evidence>
<evidence type="ECO:0000256" key="6">
    <source>
        <dbReference type="ARBA" id="ARBA00022840"/>
    </source>
</evidence>
<keyword evidence="8" id="KW-1015">Disulfide bond</keyword>
<dbReference type="Pfam" id="PF20258">
    <property type="entry name" value="tRNA_Me_trans_C"/>
    <property type="match status" value="1"/>
</dbReference>
<dbReference type="RefSeq" id="WP_179979697.1">
    <property type="nucleotide sequence ID" value="NZ_LT608333.1"/>
</dbReference>
<name>A0A212L135_9BACT</name>
<keyword evidence="6" id="KW-0067">ATP-binding</keyword>
<dbReference type="Gene3D" id="3.40.50.620">
    <property type="entry name" value="HUPs"/>
    <property type="match status" value="1"/>
</dbReference>
<dbReference type="EMBL" id="FMJC01000001">
    <property type="protein sequence ID" value="SCM71238.1"/>
    <property type="molecule type" value="Genomic_DNA"/>
</dbReference>
<dbReference type="Pfam" id="PF03054">
    <property type="entry name" value="tRNA_Me_trans"/>
    <property type="match status" value="1"/>
</dbReference>
<feature type="domain" description="tRNA-specific 2-thiouridylase MnmA-like central" evidence="11">
    <location>
        <begin position="261"/>
        <end position="305"/>
    </location>
</feature>
<comment type="catalytic activity">
    <reaction evidence="9">
        <text>S-sulfanyl-L-cysteinyl-[protein] + uridine(34) in tRNA + AH2 + ATP = 2-thiouridine(34) in tRNA + L-cysteinyl-[protein] + A + AMP + diphosphate + H(+)</text>
        <dbReference type="Rhea" id="RHEA:47032"/>
        <dbReference type="Rhea" id="RHEA-COMP:10131"/>
        <dbReference type="Rhea" id="RHEA-COMP:11726"/>
        <dbReference type="Rhea" id="RHEA-COMP:11727"/>
        <dbReference type="Rhea" id="RHEA-COMP:11728"/>
        <dbReference type="ChEBI" id="CHEBI:13193"/>
        <dbReference type="ChEBI" id="CHEBI:15378"/>
        <dbReference type="ChEBI" id="CHEBI:17499"/>
        <dbReference type="ChEBI" id="CHEBI:29950"/>
        <dbReference type="ChEBI" id="CHEBI:30616"/>
        <dbReference type="ChEBI" id="CHEBI:33019"/>
        <dbReference type="ChEBI" id="CHEBI:61963"/>
        <dbReference type="ChEBI" id="CHEBI:65315"/>
        <dbReference type="ChEBI" id="CHEBI:87170"/>
        <dbReference type="ChEBI" id="CHEBI:456215"/>
        <dbReference type="EC" id="2.8.1.13"/>
    </reaction>
</comment>
<dbReference type="PANTHER" id="PTHR11933">
    <property type="entry name" value="TRNA 5-METHYLAMINOMETHYL-2-THIOURIDYLATE -METHYLTRANSFERASE"/>
    <property type="match status" value="1"/>
</dbReference>
<dbReference type="AlphaFoldDB" id="A0A212L135"/>
<dbReference type="EC" id="2.8.1.13" evidence="1"/>
<dbReference type="InterPro" id="IPR046885">
    <property type="entry name" value="MnmA-like_C"/>
</dbReference>